<dbReference type="AlphaFoldDB" id="A0A5D3KKA8"/>
<dbReference type="EMBL" id="VSSS01000041">
    <property type="protein sequence ID" value="TYL92015.1"/>
    <property type="molecule type" value="Genomic_DNA"/>
</dbReference>
<keyword evidence="5 7" id="KW-1133">Transmembrane helix</keyword>
<feature type="transmembrane region" description="Helical" evidence="7">
    <location>
        <begin position="319"/>
        <end position="338"/>
    </location>
</feature>
<evidence type="ECO:0000313" key="9">
    <source>
        <dbReference type="Proteomes" id="UP000324758"/>
    </source>
</evidence>
<keyword evidence="6 7" id="KW-0472">Membrane</keyword>
<evidence type="ECO:0000256" key="7">
    <source>
        <dbReference type="SAM" id="Phobius"/>
    </source>
</evidence>
<accession>A0A5D3KKA8</accession>
<dbReference type="PANTHER" id="PTHR30250">
    <property type="entry name" value="PST FAMILY PREDICTED COLANIC ACID TRANSPORTER"/>
    <property type="match status" value="1"/>
</dbReference>
<comment type="subcellular location">
    <subcellularLocation>
        <location evidence="1">Cell membrane</location>
        <topology evidence="1">Multi-pass membrane protein</topology>
    </subcellularLocation>
</comment>
<feature type="transmembrane region" description="Helical" evidence="7">
    <location>
        <begin position="375"/>
        <end position="395"/>
    </location>
</feature>
<gene>
    <name evidence="8" type="ORF">FXB40_26580</name>
</gene>
<organism evidence="8 9">
    <name type="scientific">Bradyrhizobium rifense</name>
    <dbReference type="NCBI Taxonomy" id="515499"/>
    <lineage>
        <taxon>Bacteria</taxon>
        <taxon>Pseudomonadati</taxon>
        <taxon>Pseudomonadota</taxon>
        <taxon>Alphaproteobacteria</taxon>
        <taxon>Hyphomicrobiales</taxon>
        <taxon>Nitrobacteraceae</taxon>
        <taxon>Bradyrhizobium</taxon>
    </lineage>
</organism>
<evidence type="ECO:0000256" key="4">
    <source>
        <dbReference type="ARBA" id="ARBA00022692"/>
    </source>
</evidence>
<dbReference type="OrthoDB" id="7356923at2"/>
<dbReference type="Pfam" id="PF13440">
    <property type="entry name" value="Polysacc_synt_3"/>
    <property type="match status" value="1"/>
</dbReference>
<dbReference type="PANTHER" id="PTHR30250:SF10">
    <property type="entry name" value="LIPOPOLYSACCHARIDE BIOSYNTHESIS PROTEIN WZXC"/>
    <property type="match status" value="1"/>
</dbReference>
<dbReference type="Proteomes" id="UP000324758">
    <property type="component" value="Unassembled WGS sequence"/>
</dbReference>
<feature type="transmembrane region" description="Helical" evidence="7">
    <location>
        <begin position="7"/>
        <end position="29"/>
    </location>
</feature>
<feature type="transmembrane region" description="Helical" evidence="7">
    <location>
        <begin position="107"/>
        <end position="130"/>
    </location>
</feature>
<dbReference type="InterPro" id="IPR050833">
    <property type="entry name" value="Poly_Biosynth_Transport"/>
</dbReference>
<feature type="transmembrane region" description="Helical" evidence="7">
    <location>
        <begin position="407"/>
        <end position="429"/>
    </location>
</feature>
<protein>
    <submittedName>
        <fullName evidence="8">Oligosaccharide flippase family protein</fullName>
    </submittedName>
</protein>
<evidence type="ECO:0000256" key="1">
    <source>
        <dbReference type="ARBA" id="ARBA00004651"/>
    </source>
</evidence>
<evidence type="ECO:0000256" key="6">
    <source>
        <dbReference type="ARBA" id="ARBA00023136"/>
    </source>
</evidence>
<reference evidence="8 9" key="1">
    <citation type="submission" date="2019-08" db="EMBL/GenBank/DDBJ databases">
        <title>Bradyrhizobium hipponensis sp. nov., a rhizobium isolated from a Lupinus angustifolius root nodule in Tunisia.</title>
        <authorList>
            <person name="Off K."/>
            <person name="Rejili M."/>
            <person name="Mars M."/>
            <person name="Brachmann A."/>
            <person name="Marin M."/>
        </authorList>
    </citation>
    <scope>NUCLEOTIDE SEQUENCE [LARGE SCALE GENOMIC DNA]</scope>
    <source>
        <strain evidence="8 9">CTAW71</strain>
    </source>
</reference>
<feature type="transmembrane region" description="Helical" evidence="7">
    <location>
        <begin position="137"/>
        <end position="159"/>
    </location>
</feature>
<evidence type="ECO:0000256" key="5">
    <source>
        <dbReference type="ARBA" id="ARBA00022989"/>
    </source>
</evidence>
<dbReference type="RefSeq" id="WP_148775088.1">
    <property type="nucleotide sequence ID" value="NZ_VSSS01000041.1"/>
</dbReference>
<dbReference type="GO" id="GO:0005886">
    <property type="term" value="C:plasma membrane"/>
    <property type="evidence" value="ECO:0007669"/>
    <property type="project" value="UniProtKB-SubCell"/>
</dbReference>
<sequence>MGVRRALFWATIGRNLVMLINLAVAIIVGRLIGPSAFGVSVLGGSALIVAEALREIGGGAYLIQEKELTARQIRTSITASVLISIAISVLLYSSAGPIADFYNLPEVGHYIRIAALGYLLGPFIFPVFALMSREMAFGSFAFVNASMAVVGGLTSFWLAKLGFGYISLAWATVAASVAGSVLCFLLRSDRSIYLPSLSEWRSVIGFGAFDGATALVAAIGEYAPYIVIGRVLDAANVGIAQRAVLLAAFPERVILAGVGATALPVFSRSVREKSDTGAVYLNVLELISAVHWPCLLLLGTVSTPLVGIVLGPQWIEVAPLVRILCLAAAFSFPLALQYPVLVAVGAVRSLPPLVAGQVILNTAVTAFAASHGLFSIAWCLVGIIPLNALIAVAVVRRYLDFCWSDFFGALRKSVVLTIFSGSFPIWVVLTRGHLGDVSIETGLLGVLLSIVGWGIGLLVTRHPLRLELVRAAKIIKENVDAWVH</sequence>
<name>A0A5D3KKA8_9BRAD</name>
<feature type="transmembrane region" description="Helical" evidence="7">
    <location>
        <begin position="441"/>
        <end position="460"/>
    </location>
</feature>
<evidence type="ECO:0000313" key="8">
    <source>
        <dbReference type="EMBL" id="TYL92015.1"/>
    </source>
</evidence>
<feature type="transmembrane region" description="Helical" evidence="7">
    <location>
        <begin position="165"/>
        <end position="188"/>
    </location>
</feature>
<evidence type="ECO:0000256" key="2">
    <source>
        <dbReference type="ARBA" id="ARBA00007430"/>
    </source>
</evidence>
<comment type="caution">
    <text evidence="8">The sequence shown here is derived from an EMBL/GenBank/DDBJ whole genome shotgun (WGS) entry which is preliminary data.</text>
</comment>
<feature type="transmembrane region" description="Helical" evidence="7">
    <location>
        <begin position="35"/>
        <end position="53"/>
    </location>
</feature>
<comment type="similarity">
    <text evidence="2">Belongs to the polysaccharide synthase family.</text>
</comment>
<keyword evidence="3" id="KW-1003">Cell membrane</keyword>
<keyword evidence="4 7" id="KW-0812">Transmembrane</keyword>
<proteinExistence type="inferred from homology"/>
<feature type="transmembrane region" description="Helical" evidence="7">
    <location>
        <begin position="73"/>
        <end position="95"/>
    </location>
</feature>
<feature type="transmembrane region" description="Helical" evidence="7">
    <location>
        <begin position="200"/>
        <end position="223"/>
    </location>
</feature>
<evidence type="ECO:0000256" key="3">
    <source>
        <dbReference type="ARBA" id="ARBA00022475"/>
    </source>
</evidence>
<keyword evidence="9" id="KW-1185">Reference proteome</keyword>